<accession>A0A0S6U7I9</accession>
<sequence>MARITFSQEGLTPFQQLLGHNKYIMKKWTSLVVCLKLSHLMK</sequence>
<dbReference type="Proteomes" id="UP000054164">
    <property type="component" value="Unassembled WGS sequence"/>
</dbReference>
<dbReference type="EMBL" id="DF384213">
    <property type="protein sequence ID" value="GAE02658.1"/>
    <property type="molecule type" value="Genomic_DNA"/>
</dbReference>
<reference evidence="1" key="1">
    <citation type="submission" date="2013-10" db="EMBL/GenBank/DDBJ databases">
        <title>Draft genome sequence of Clostridium botulinum type B strain Osaka05.</title>
        <authorList>
            <person name="Sakaguchi Y."/>
            <person name="Hosomi K."/>
            <person name="Uchiyama J."/>
            <person name="Ogura Y."/>
            <person name="Sakaguchi M."/>
            <person name="Kohda T."/>
            <person name="Mukamoto M."/>
            <person name="Misawa N."/>
            <person name="Matsuzaki S."/>
            <person name="Hayashi T."/>
            <person name="Kozaki S."/>
        </authorList>
    </citation>
    <scope>NUCLEOTIDE SEQUENCE</scope>
    <source>
        <strain evidence="1">Osaka05</strain>
    </source>
</reference>
<protein>
    <submittedName>
        <fullName evidence="1">Uncharacterized protein</fullName>
    </submittedName>
</protein>
<dbReference type="HOGENOM" id="CLU_3249408_0_0_9"/>
<gene>
    <name evidence="1" type="ORF">CBO05C_2348</name>
</gene>
<evidence type="ECO:0000313" key="1">
    <source>
        <dbReference type="EMBL" id="GAE02658.1"/>
    </source>
</evidence>
<name>A0A0S6U7I9_CLOBO</name>
<organism evidence="1">
    <name type="scientific">Clostridium botulinum B str. Osaka05</name>
    <dbReference type="NCBI Taxonomy" id="1407017"/>
    <lineage>
        <taxon>Bacteria</taxon>
        <taxon>Bacillati</taxon>
        <taxon>Bacillota</taxon>
        <taxon>Clostridia</taxon>
        <taxon>Eubacteriales</taxon>
        <taxon>Clostridiaceae</taxon>
        <taxon>Clostridium</taxon>
    </lineage>
</organism>
<dbReference type="AlphaFoldDB" id="A0A0S6U7I9"/>
<proteinExistence type="predicted"/>